<name>A0A0E3WC33_MYCLN</name>
<proteinExistence type="predicted"/>
<protein>
    <submittedName>
        <fullName evidence="1">Uncharacterized protein</fullName>
    </submittedName>
</protein>
<dbReference type="Proteomes" id="UP000199251">
    <property type="component" value="Unassembled WGS sequence"/>
</dbReference>
<sequence length="109" mass="12785">MMRVLRTMVWNLENGRKRIGDEVFKSEYRLPTTPVGTPKQVSSEKNSRVSDNYVYGDSKFVRIDCACPLFIGGYSNTVCKRLHCPLNCFARWRQRGDNHRRCLPRSWAR</sequence>
<dbReference type="AlphaFoldDB" id="A0A0E3WC33"/>
<gene>
    <name evidence="1" type="ORF">BN1232_02224</name>
</gene>
<evidence type="ECO:0000313" key="2">
    <source>
        <dbReference type="Proteomes" id="UP000199251"/>
    </source>
</evidence>
<accession>A0A0E3WC33</accession>
<dbReference type="EMBL" id="CTEE01000001">
    <property type="protein sequence ID" value="CQD11826.1"/>
    <property type="molecule type" value="Genomic_DNA"/>
</dbReference>
<reference evidence="1 2" key="1">
    <citation type="submission" date="2015-03" db="EMBL/GenBank/DDBJ databases">
        <authorList>
            <person name="Urmite Genomes"/>
        </authorList>
    </citation>
    <scope>NUCLEOTIDE SEQUENCE [LARGE SCALE GENOMIC DNA]</scope>
    <source>
        <strain evidence="1 2">CSUR P1491</strain>
    </source>
</reference>
<evidence type="ECO:0000313" key="1">
    <source>
        <dbReference type="EMBL" id="CQD11826.1"/>
    </source>
</evidence>
<organism evidence="1 2">
    <name type="scientific">Mycobacterium lentiflavum</name>
    <dbReference type="NCBI Taxonomy" id="141349"/>
    <lineage>
        <taxon>Bacteria</taxon>
        <taxon>Bacillati</taxon>
        <taxon>Actinomycetota</taxon>
        <taxon>Actinomycetes</taxon>
        <taxon>Mycobacteriales</taxon>
        <taxon>Mycobacteriaceae</taxon>
        <taxon>Mycobacterium</taxon>
        <taxon>Mycobacterium simiae complex</taxon>
    </lineage>
</organism>